<evidence type="ECO:0000313" key="2">
    <source>
        <dbReference type="EMBL" id="KAF5779647.1"/>
    </source>
</evidence>
<keyword evidence="1" id="KW-0812">Transmembrane</keyword>
<feature type="transmembrane region" description="Helical" evidence="1">
    <location>
        <begin position="134"/>
        <end position="155"/>
    </location>
</feature>
<reference evidence="2" key="2">
    <citation type="submission" date="2020-06" db="EMBL/GenBank/DDBJ databases">
        <title>Helianthus annuus Genome sequencing and assembly Release 2.</title>
        <authorList>
            <person name="Gouzy J."/>
            <person name="Langlade N."/>
            <person name="Munos S."/>
        </authorList>
    </citation>
    <scope>NUCLEOTIDE SEQUENCE</scope>
    <source>
        <tissue evidence="2">Leaves</tissue>
    </source>
</reference>
<accession>A0A9K3MXQ7</accession>
<dbReference type="EMBL" id="MNCJ02000327">
    <property type="protein sequence ID" value="KAF5779647.1"/>
    <property type="molecule type" value="Genomic_DNA"/>
</dbReference>
<sequence length="158" mass="18128">MLPVNEFPDRSRVTKYGNHVQISTGMEPEIWFLDRSSDCNERQYCSESGNVPASSNSGSWMDIRRFSFSFQQETPTSLHKEVTELLLVKDQEESLFCESVSEDLRPWRQRMSSSMAVVVVVVVRRRRRRMMSGVMVVVVVAGGFMVEVVVARVRVSCR</sequence>
<gene>
    <name evidence="2" type="ORF">HanXRQr2_Chr12g0562011</name>
</gene>
<keyword evidence="1" id="KW-1133">Transmembrane helix</keyword>
<protein>
    <submittedName>
        <fullName evidence="2">Uncharacterized protein</fullName>
    </submittedName>
</protein>
<dbReference type="Proteomes" id="UP000215914">
    <property type="component" value="Unassembled WGS sequence"/>
</dbReference>
<dbReference type="AlphaFoldDB" id="A0A9K3MXQ7"/>
<evidence type="ECO:0000313" key="3">
    <source>
        <dbReference type="Proteomes" id="UP000215914"/>
    </source>
</evidence>
<dbReference type="Gramene" id="mRNA:HanXRQr2_Chr12g0562011">
    <property type="protein sequence ID" value="CDS:HanXRQr2_Chr12g0562011.1"/>
    <property type="gene ID" value="HanXRQr2_Chr12g0562011"/>
</dbReference>
<organism evidence="2 3">
    <name type="scientific">Helianthus annuus</name>
    <name type="common">Common sunflower</name>
    <dbReference type="NCBI Taxonomy" id="4232"/>
    <lineage>
        <taxon>Eukaryota</taxon>
        <taxon>Viridiplantae</taxon>
        <taxon>Streptophyta</taxon>
        <taxon>Embryophyta</taxon>
        <taxon>Tracheophyta</taxon>
        <taxon>Spermatophyta</taxon>
        <taxon>Magnoliopsida</taxon>
        <taxon>eudicotyledons</taxon>
        <taxon>Gunneridae</taxon>
        <taxon>Pentapetalae</taxon>
        <taxon>asterids</taxon>
        <taxon>campanulids</taxon>
        <taxon>Asterales</taxon>
        <taxon>Asteraceae</taxon>
        <taxon>Asteroideae</taxon>
        <taxon>Heliantheae alliance</taxon>
        <taxon>Heliantheae</taxon>
        <taxon>Helianthus</taxon>
    </lineage>
</organism>
<evidence type="ECO:0000256" key="1">
    <source>
        <dbReference type="SAM" id="Phobius"/>
    </source>
</evidence>
<proteinExistence type="predicted"/>
<reference evidence="2" key="1">
    <citation type="journal article" date="2017" name="Nature">
        <title>The sunflower genome provides insights into oil metabolism, flowering and Asterid evolution.</title>
        <authorList>
            <person name="Badouin H."/>
            <person name="Gouzy J."/>
            <person name="Grassa C.J."/>
            <person name="Murat F."/>
            <person name="Staton S.E."/>
            <person name="Cottret L."/>
            <person name="Lelandais-Briere C."/>
            <person name="Owens G.L."/>
            <person name="Carrere S."/>
            <person name="Mayjonade B."/>
            <person name="Legrand L."/>
            <person name="Gill N."/>
            <person name="Kane N.C."/>
            <person name="Bowers J.E."/>
            <person name="Hubner S."/>
            <person name="Bellec A."/>
            <person name="Berard A."/>
            <person name="Berges H."/>
            <person name="Blanchet N."/>
            <person name="Boniface M.C."/>
            <person name="Brunel D."/>
            <person name="Catrice O."/>
            <person name="Chaidir N."/>
            <person name="Claudel C."/>
            <person name="Donnadieu C."/>
            <person name="Faraut T."/>
            <person name="Fievet G."/>
            <person name="Helmstetter N."/>
            <person name="King M."/>
            <person name="Knapp S.J."/>
            <person name="Lai Z."/>
            <person name="Le Paslier M.C."/>
            <person name="Lippi Y."/>
            <person name="Lorenzon L."/>
            <person name="Mandel J.R."/>
            <person name="Marage G."/>
            <person name="Marchand G."/>
            <person name="Marquand E."/>
            <person name="Bret-Mestries E."/>
            <person name="Morien E."/>
            <person name="Nambeesan S."/>
            <person name="Nguyen T."/>
            <person name="Pegot-Espagnet P."/>
            <person name="Pouilly N."/>
            <person name="Raftis F."/>
            <person name="Sallet E."/>
            <person name="Schiex T."/>
            <person name="Thomas J."/>
            <person name="Vandecasteele C."/>
            <person name="Vares D."/>
            <person name="Vear F."/>
            <person name="Vautrin S."/>
            <person name="Crespi M."/>
            <person name="Mangin B."/>
            <person name="Burke J.M."/>
            <person name="Salse J."/>
            <person name="Munos S."/>
            <person name="Vincourt P."/>
            <person name="Rieseberg L.H."/>
            <person name="Langlade N.B."/>
        </authorList>
    </citation>
    <scope>NUCLEOTIDE SEQUENCE</scope>
    <source>
        <tissue evidence="2">Leaves</tissue>
    </source>
</reference>
<name>A0A9K3MXQ7_HELAN</name>
<comment type="caution">
    <text evidence="2">The sequence shown here is derived from an EMBL/GenBank/DDBJ whole genome shotgun (WGS) entry which is preliminary data.</text>
</comment>
<keyword evidence="1" id="KW-0472">Membrane</keyword>
<keyword evidence="3" id="KW-1185">Reference proteome</keyword>